<dbReference type="EMBL" id="QWDE01000002">
    <property type="protein sequence ID" value="RFZ82770.1"/>
    <property type="molecule type" value="Genomic_DNA"/>
</dbReference>
<dbReference type="Proteomes" id="UP000260823">
    <property type="component" value="Unassembled WGS sequence"/>
</dbReference>
<organism evidence="2 3">
    <name type="scientific">Mucilaginibacter terrenus</name>
    <dbReference type="NCBI Taxonomy" id="2482727"/>
    <lineage>
        <taxon>Bacteria</taxon>
        <taxon>Pseudomonadati</taxon>
        <taxon>Bacteroidota</taxon>
        <taxon>Sphingobacteriia</taxon>
        <taxon>Sphingobacteriales</taxon>
        <taxon>Sphingobacteriaceae</taxon>
        <taxon>Mucilaginibacter</taxon>
    </lineage>
</organism>
<comment type="caution">
    <text evidence="2">The sequence shown here is derived from an EMBL/GenBank/DDBJ whole genome shotgun (WGS) entry which is preliminary data.</text>
</comment>
<reference evidence="2 3" key="1">
    <citation type="submission" date="2018-08" db="EMBL/GenBank/DDBJ databases">
        <title>Mucilaginibacter terrae sp. nov., isolated from manganese diggings.</title>
        <authorList>
            <person name="Huang Y."/>
            <person name="Zhou Z."/>
        </authorList>
    </citation>
    <scope>NUCLEOTIDE SEQUENCE [LARGE SCALE GENOMIC DNA]</scope>
    <source>
        <strain evidence="2 3">ZH6</strain>
    </source>
</reference>
<keyword evidence="2" id="KW-0808">Transferase</keyword>
<dbReference type="Pfam" id="PF13524">
    <property type="entry name" value="Glyco_trans_1_2"/>
    <property type="match status" value="1"/>
</dbReference>
<dbReference type="OrthoDB" id="9813806at2"/>
<dbReference type="Gene3D" id="3.40.50.2000">
    <property type="entry name" value="Glycogen Phosphorylase B"/>
    <property type="match status" value="1"/>
</dbReference>
<sequence length="366" mass="41099">MSSSSLNITILGLSITSSWGNGHATTFRALVKELNAAGHKVTFLERDVPWYASNRDLANPDFCKVILYKDITELREQHADIVQSADLVIVGSYVPEGVEVGKWACNVANGITAFYDIDTPVTLAKLDRNDYEYLSPEVIPMYDLYLSFTGGPTLTLLEQKYGSPCARALYCSVDPSLYYPENVDIEYDLGYLGTYSDDRQPPLERLLFDAAKGWSNGRFVVAGPQYPQSVEWPANVRYINHLPPAEHRDFYNAQRFTLNITRADMIKAGYSPSVRLFEAAACGVPIISDYWDGLDSIFELGTEILVSYSGEETLAFLRNTPEDELRAIGERARQKILSKHTARHRAEELVGYYFEVKKTAATRHTS</sequence>
<feature type="domain" description="Spore protein YkvP/CgeB glycosyl transferase-like" evidence="1">
    <location>
        <begin position="205"/>
        <end position="350"/>
    </location>
</feature>
<dbReference type="GO" id="GO:0016740">
    <property type="term" value="F:transferase activity"/>
    <property type="evidence" value="ECO:0007669"/>
    <property type="project" value="UniProtKB-KW"/>
</dbReference>
<dbReference type="RefSeq" id="WP_117383173.1">
    <property type="nucleotide sequence ID" value="NZ_QWDE01000002.1"/>
</dbReference>
<evidence type="ECO:0000259" key="1">
    <source>
        <dbReference type="Pfam" id="PF13524"/>
    </source>
</evidence>
<dbReference type="SUPFAM" id="SSF53756">
    <property type="entry name" value="UDP-Glycosyltransferase/glycogen phosphorylase"/>
    <property type="match status" value="1"/>
</dbReference>
<proteinExistence type="predicted"/>
<gene>
    <name evidence="2" type="ORF">DYU05_11420</name>
</gene>
<dbReference type="InterPro" id="IPR055259">
    <property type="entry name" value="YkvP/CgeB_Glyco_trans-like"/>
</dbReference>
<protein>
    <submittedName>
        <fullName evidence="2">Glycosyltransferase</fullName>
    </submittedName>
</protein>
<evidence type="ECO:0000313" key="3">
    <source>
        <dbReference type="Proteomes" id="UP000260823"/>
    </source>
</evidence>
<evidence type="ECO:0000313" key="2">
    <source>
        <dbReference type="EMBL" id="RFZ82770.1"/>
    </source>
</evidence>
<keyword evidence="3" id="KW-1185">Reference proteome</keyword>
<dbReference type="AlphaFoldDB" id="A0A3E2NPF3"/>
<name>A0A3E2NPF3_9SPHI</name>
<accession>A0A3E2NPF3</accession>